<feature type="region of interest" description="Disordered" evidence="1">
    <location>
        <begin position="598"/>
        <end position="640"/>
    </location>
</feature>
<dbReference type="PANTHER" id="PTHR35399">
    <property type="entry name" value="SLR8030 PROTEIN"/>
    <property type="match status" value="1"/>
</dbReference>
<keyword evidence="3" id="KW-1185">Reference proteome</keyword>
<feature type="compositionally biased region" description="Basic residues" evidence="1">
    <location>
        <begin position="631"/>
        <end position="640"/>
    </location>
</feature>
<dbReference type="EMBL" id="JACJIB010000003">
    <property type="protein sequence ID" value="MBA8912919.1"/>
    <property type="molecule type" value="Genomic_DNA"/>
</dbReference>
<proteinExistence type="predicted"/>
<organism evidence="2 3">
    <name type="scientific">Methylorubrum thiocyanatum</name>
    <dbReference type="NCBI Taxonomy" id="47958"/>
    <lineage>
        <taxon>Bacteria</taxon>
        <taxon>Pseudomonadati</taxon>
        <taxon>Pseudomonadota</taxon>
        <taxon>Alphaproteobacteria</taxon>
        <taxon>Hyphomicrobiales</taxon>
        <taxon>Methylobacteriaceae</taxon>
        <taxon>Methylorubrum</taxon>
    </lineage>
</organism>
<evidence type="ECO:0008006" key="4">
    <source>
        <dbReference type="Google" id="ProtNLM"/>
    </source>
</evidence>
<name>A0AA40S1W4_9HYPH</name>
<reference evidence="2 3" key="1">
    <citation type="submission" date="2020-08" db="EMBL/GenBank/DDBJ databases">
        <title>Genomic Encyclopedia of Type Strains, Phase IV (KMG-IV): sequencing the most valuable type-strain genomes for metagenomic binning, comparative biology and taxonomic classification.</title>
        <authorList>
            <person name="Goeker M."/>
        </authorList>
    </citation>
    <scope>NUCLEOTIDE SEQUENCE [LARGE SCALE GENOMIC DNA]</scope>
    <source>
        <strain evidence="2 3">DSM 11490</strain>
    </source>
</reference>
<gene>
    <name evidence="2" type="ORF">HNR51_001997</name>
</gene>
<evidence type="ECO:0000313" key="2">
    <source>
        <dbReference type="EMBL" id="MBA8912919.1"/>
    </source>
</evidence>
<protein>
    <recommendedName>
        <fullName evidence="4">dTDP-glucose 4,6-dehydratase</fullName>
    </recommendedName>
</protein>
<dbReference type="PROSITE" id="PS51318">
    <property type="entry name" value="TAT"/>
    <property type="match status" value="1"/>
</dbReference>
<dbReference type="InterPro" id="IPR008557">
    <property type="entry name" value="PhoX"/>
</dbReference>
<evidence type="ECO:0000313" key="3">
    <source>
        <dbReference type="Proteomes" id="UP000543554"/>
    </source>
</evidence>
<dbReference type="InterPro" id="IPR019546">
    <property type="entry name" value="TAT_signal_bac_arc"/>
</dbReference>
<dbReference type="SUPFAM" id="SSF63829">
    <property type="entry name" value="Calcium-dependent phosphotriesterase"/>
    <property type="match status" value="1"/>
</dbReference>
<dbReference type="InterPro" id="IPR006311">
    <property type="entry name" value="TAT_signal"/>
</dbReference>
<sequence>MSDSPDGPSPNAPTLDAVIALRFSRRDLMRGSLAAALAAGLAPQAVPSRAEASEISAEAAAFDFPELTAGVDEHLHVADGYEAKPLLRWGDPLFADAPAFDPRRQSAARQERQFGYNNDFVGFIPLDAAGRRGLLVVNHEYTNAELMFPGLAAADRKGVIGALSSEQVAVEMAAHGGSVVEIVRDDDGWRPVIGSPYTRRITAQTPIDLTGPAAGHPRLVTEADPSGRRVLGMINNCSGGVTPWGTWLSGEENINYYFAGALPADHPEAGNAKALGMGAVQYAWSRFHPRFDLARTPNEPNRFGWVVEIDPFDPGSAPKKRTALGRFKHEGAAGARSLDGRYVVYLGDDERFQHVYRFVSRDRVQPERGANADLLDAGTLSVARFEPDGTGRWLPLVHGANGLDAGSGFASQADVLIEARRAARQLGATPMDRPEDIEANPRTGRVYVMLTNNGKRTADQAEPANPRGPNAFGHVIEIAPDGTDHGAETFRWEVLVRCGDPSKPAVQASFSALTTENGWFGMPDNCTFDGSGRLWIATDGNNRRATGRADGIWAVETDGPRRGTSRHFLRVPVGAEMCGPCFTPDDATFFVAVQHPGEPDEEGALGSYEKPSTRWPDFSPDLPPRPSVVAVRRKGGGRIG</sequence>
<dbReference type="Pfam" id="PF05787">
    <property type="entry name" value="PhoX"/>
    <property type="match status" value="1"/>
</dbReference>
<evidence type="ECO:0000256" key="1">
    <source>
        <dbReference type="SAM" id="MobiDB-lite"/>
    </source>
</evidence>
<accession>A0AA40S1W4</accession>
<dbReference type="RefSeq" id="WP_182554821.1">
    <property type="nucleotide sequence ID" value="NZ_BPRF01000038.1"/>
</dbReference>
<dbReference type="NCBIfam" id="TIGR01409">
    <property type="entry name" value="TAT_signal_seq"/>
    <property type="match status" value="1"/>
</dbReference>
<dbReference type="Proteomes" id="UP000543554">
    <property type="component" value="Unassembled WGS sequence"/>
</dbReference>
<comment type="caution">
    <text evidence="2">The sequence shown here is derived from an EMBL/GenBank/DDBJ whole genome shotgun (WGS) entry which is preliminary data.</text>
</comment>
<dbReference type="PANTHER" id="PTHR35399:SF2">
    <property type="entry name" value="DUF839 DOMAIN-CONTAINING PROTEIN"/>
    <property type="match status" value="1"/>
</dbReference>
<dbReference type="AlphaFoldDB" id="A0AA40S1W4"/>